<proteinExistence type="predicted"/>
<reference evidence="1 2" key="1">
    <citation type="submission" date="2023-07" db="EMBL/GenBank/DDBJ databases">
        <title>Genomic Encyclopedia of Type Strains, Phase IV (KMG-IV): sequencing the most valuable type-strain genomes for metagenomic binning, comparative biology and taxonomic classification.</title>
        <authorList>
            <person name="Goeker M."/>
        </authorList>
    </citation>
    <scope>NUCLEOTIDE SEQUENCE [LARGE SCALE GENOMIC DNA]</scope>
    <source>
        <strain evidence="1 2">DSM 17740</strain>
    </source>
</reference>
<gene>
    <name evidence="1" type="ORF">J2S00_003395</name>
</gene>
<dbReference type="Proteomes" id="UP001232445">
    <property type="component" value="Unassembled WGS sequence"/>
</dbReference>
<protein>
    <submittedName>
        <fullName evidence="1">Uncharacterized protein</fullName>
    </submittedName>
</protein>
<evidence type="ECO:0000313" key="1">
    <source>
        <dbReference type="EMBL" id="MDQ0340571.1"/>
    </source>
</evidence>
<accession>A0ABU0CVY0</accession>
<sequence length="39" mass="4808">MALYQQKRYYPPGGIIYYGKVKDFQIVRRRAKKELPRLY</sequence>
<comment type="caution">
    <text evidence="1">The sequence shown here is derived from an EMBL/GenBank/DDBJ whole genome shotgun (WGS) entry which is preliminary data.</text>
</comment>
<organism evidence="1 2">
    <name type="scientific">Caldalkalibacillus uzonensis</name>
    <dbReference type="NCBI Taxonomy" id="353224"/>
    <lineage>
        <taxon>Bacteria</taxon>
        <taxon>Bacillati</taxon>
        <taxon>Bacillota</taxon>
        <taxon>Bacilli</taxon>
        <taxon>Bacillales</taxon>
        <taxon>Bacillaceae</taxon>
        <taxon>Caldalkalibacillus</taxon>
    </lineage>
</organism>
<dbReference type="EMBL" id="JAUSUQ010000015">
    <property type="protein sequence ID" value="MDQ0340571.1"/>
    <property type="molecule type" value="Genomic_DNA"/>
</dbReference>
<name>A0ABU0CVY0_9BACI</name>
<keyword evidence="2" id="KW-1185">Reference proteome</keyword>
<evidence type="ECO:0000313" key="2">
    <source>
        <dbReference type="Proteomes" id="UP001232445"/>
    </source>
</evidence>